<name>A0A853CUN4_9MICO</name>
<dbReference type="RefSeq" id="WP_179605096.1">
    <property type="nucleotide sequence ID" value="NZ_BAABEH010000001.1"/>
</dbReference>
<reference evidence="5 6" key="1">
    <citation type="submission" date="2020-07" db="EMBL/GenBank/DDBJ databases">
        <title>Sequencing the genomes of 1000 actinobacteria strains.</title>
        <authorList>
            <person name="Klenk H.-P."/>
        </authorList>
    </citation>
    <scope>NUCLEOTIDE SEQUENCE [LARGE SCALE GENOMIC DNA]</scope>
    <source>
        <strain evidence="5 6">DSM 15165</strain>
    </source>
</reference>
<evidence type="ECO:0000313" key="5">
    <source>
        <dbReference type="EMBL" id="NYJ23141.1"/>
    </source>
</evidence>
<evidence type="ECO:0000259" key="4">
    <source>
        <dbReference type="PROSITE" id="PS51184"/>
    </source>
</evidence>
<keyword evidence="2" id="KW-0479">Metal-binding</keyword>
<keyword evidence="3" id="KW-0408">Iron</keyword>
<evidence type="ECO:0000256" key="2">
    <source>
        <dbReference type="ARBA" id="ARBA00022723"/>
    </source>
</evidence>
<evidence type="ECO:0000256" key="1">
    <source>
        <dbReference type="ARBA" id="ARBA00001954"/>
    </source>
</evidence>
<protein>
    <recommendedName>
        <fullName evidence="4">JmjC domain-containing protein</fullName>
    </recommendedName>
</protein>
<gene>
    <name evidence="5" type="ORF">HNR13_001428</name>
</gene>
<dbReference type="EMBL" id="JACCFL010000001">
    <property type="protein sequence ID" value="NYJ23141.1"/>
    <property type="molecule type" value="Genomic_DNA"/>
</dbReference>
<dbReference type="GO" id="GO:0046872">
    <property type="term" value="F:metal ion binding"/>
    <property type="evidence" value="ECO:0007669"/>
    <property type="project" value="UniProtKB-KW"/>
</dbReference>
<organism evidence="5 6">
    <name type="scientific">Leifsonia shinshuensis</name>
    <dbReference type="NCBI Taxonomy" id="150026"/>
    <lineage>
        <taxon>Bacteria</taxon>
        <taxon>Bacillati</taxon>
        <taxon>Actinomycetota</taxon>
        <taxon>Actinomycetes</taxon>
        <taxon>Micrococcales</taxon>
        <taxon>Microbacteriaceae</taxon>
        <taxon>Leifsonia</taxon>
    </lineage>
</organism>
<comment type="caution">
    <text evidence="5">The sequence shown here is derived from an EMBL/GenBank/DDBJ whole genome shotgun (WGS) entry which is preliminary data.</text>
</comment>
<dbReference type="Gene3D" id="2.60.120.650">
    <property type="entry name" value="Cupin"/>
    <property type="match status" value="1"/>
</dbReference>
<dbReference type="Pfam" id="PF08007">
    <property type="entry name" value="JmjC_2"/>
    <property type="match status" value="1"/>
</dbReference>
<sequence>MTVEIGAALAALASGRVSEQFATGSVPAHDANDLLNPAALGRMLSNPLVRHPQVRVALSGKAVQPAFFIEDRRIGTQTVQDGIDAHSIAQWLTRGATITVDSVEYLSTAVLAICERLTEELGLTASATACVTPPARQGLSPHTDEEDVFVLQTFGSKRWLIDPAQRQDIATAAGFAMNDGLERVTPRVLRPGDMFFMPAGTPHVATATGGLSIHLTFSVERARLHTALHAAVDRLASETPDLRMLQSWDFSPQGLVRYVEPLKTAVTRESRSEQADDRPSPFDDWDGLFHGAGSVRLVSGVEITEAGDGGSFDFGEFSIKASGETAAILRTLRDGRAFPLAKETAAEVTELLFQLIGRRVVTLRDA</sequence>
<dbReference type="PANTHER" id="PTHR13096">
    <property type="entry name" value="MINA53 MYC INDUCED NUCLEAR ANTIGEN"/>
    <property type="match status" value="1"/>
</dbReference>
<dbReference type="PROSITE" id="PS51184">
    <property type="entry name" value="JMJC"/>
    <property type="match status" value="1"/>
</dbReference>
<accession>A0A853CUN4</accession>
<dbReference type="PANTHER" id="PTHR13096:SF8">
    <property type="entry name" value="RIBOSOMAL OXYGENASE 1"/>
    <property type="match status" value="1"/>
</dbReference>
<evidence type="ECO:0000256" key="3">
    <source>
        <dbReference type="ARBA" id="ARBA00023004"/>
    </source>
</evidence>
<evidence type="ECO:0000313" key="6">
    <source>
        <dbReference type="Proteomes" id="UP000578352"/>
    </source>
</evidence>
<dbReference type="AlphaFoldDB" id="A0A853CUN4"/>
<dbReference type="InterPro" id="IPR003347">
    <property type="entry name" value="JmjC_dom"/>
</dbReference>
<proteinExistence type="predicted"/>
<dbReference type="Proteomes" id="UP000578352">
    <property type="component" value="Unassembled WGS sequence"/>
</dbReference>
<dbReference type="InterPro" id="IPR039994">
    <property type="entry name" value="NO66-like"/>
</dbReference>
<comment type="cofactor">
    <cofactor evidence="1">
        <name>Fe(2+)</name>
        <dbReference type="ChEBI" id="CHEBI:29033"/>
    </cofactor>
</comment>
<feature type="domain" description="JmjC" evidence="4">
    <location>
        <begin position="88"/>
        <end position="236"/>
    </location>
</feature>
<dbReference type="SUPFAM" id="SSF51197">
    <property type="entry name" value="Clavaminate synthase-like"/>
    <property type="match status" value="1"/>
</dbReference>